<reference evidence="1 2" key="1">
    <citation type="journal article" date="2021" name="Hortic Res">
        <title>High-quality reference genome and annotation aids understanding of berry development for evergreen blueberry (Vaccinium darrowii).</title>
        <authorList>
            <person name="Yu J."/>
            <person name="Hulse-Kemp A.M."/>
            <person name="Babiker E."/>
            <person name="Staton M."/>
        </authorList>
    </citation>
    <scope>NUCLEOTIDE SEQUENCE [LARGE SCALE GENOMIC DNA]</scope>
    <source>
        <strain evidence="2">cv. NJ 8807/NJ 8810</strain>
        <tissue evidence="1">Young leaf</tissue>
    </source>
</reference>
<keyword evidence="2" id="KW-1185">Reference proteome</keyword>
<proteinExistence type="predicted"/>
<sequence>MVFTHFSHDHPLIFEEDYKDDDVEVSCYGCQQLISGPCYYCGECKRFVLHKVCAELPKEMKHPAHPEHQLYLLPSPPDYPQSRYSKSPCECGGCRQPCESFTYNCSLCKFDIDIMCALMVHKIEHECHHHPLTPLQWPSLFLCNACGTRHEGTSFKCSTCKFWVNQKCASLPRTMRVGDHDHLLSLTYSFPYERFKFRSYCKVCYKEIKRVNWAYCCADCKYFVHLNCLTSKPELGSFQITQIYGKGKSIIEYMEPNLFLTWPDESTSLMAHFVKAIGLHMEEIGLQEKSEKLTKVYHVGHHHPVFLVDKEIDDESSAGRKLIACNGCAQPVSAPFYHCSKCNFILHDCCAEIPVKLEHLIHPDHPLLLNRWPSKCSGLLICQVCYRSCNGVSYGCVECDFFLHLDCASLLFLIRKSACSKHEAHPHALKWKYDFVFCSACNQSFEGHGLACYICNFGLHHRCALLPQTLPNKYDRRHLFSLLYFGKDEEYYCEICEEEIDPNCWFYDCGDCRRSLHTNCIWPLPQHSITHESHSHPLALREGCFGGCAACKHDCYGFGFVCEENCDFSLHTRCASLPLTVAHRYDEHPLILIYSGNLVETVCQICEAKVDRNCWFYNCAKCKKNFHPLCVQFVEKSELRIGVKVSLGGHQHLPSFVEYPKDINPCNSCGELVKDECFECADYGLIKPQFSAAEQIRLSKITAVGQHLFLLFETKSRIWDSAKKANSAMSTGRDMRRDDCDFAALFGALSCGVCIIIVMAARKTTFKGYKDLPRVSFRSLVIYCLAWKKSAASRLLSASEKSPTF</sequence>
<comment type="caution">
    <text evidence="1">The sequence shown here is derived from an EMBL/GenBank/DDBJ whole genome shotgun (WGS) entry which is preliminary data.</text>
</comment>
<dbReference type="Proteomes" id="UP000828048">
    <property type="component" value="Chromosome 3"/>
</dbReference>
<gene>
    <name evidence="1" type="ORF">Vadar_009667</name>
</gene>
<accession>A0ACB7YW40</accession>
<evidence type="ECO:0000313" key="1">
    <source>
        <dbReference type="EMBL" id="KAH7857155.1"/>
    </source>
</evidence>
<name>A0ACB7YW40_9ERIC</name>
<protein>
    <submittedName>
        <fullName evidence="1">Uncharacterized protein</fullName>
    </submittedName>
</protein>
<dbReference type="EMBL" id="CM037153">
    <property type="protein sequence ID" value="KAH7857155.1"/>
    <property type="molecule type" value="Genomic_DNA"/>
</dbReference>
<organism evidence="1 2">
    <name type="scientific">Vaccinium darrowii</name>
    <dbReference type="NCBI Taxonomy" id="229202"/>
    <lineage>
        <taxon>Eukaryota</taxon>
        <taxon>Viridiplantae</taxon>
        <taxon>Streptophyta</taxon>
        <taxon>Embryophyta</taxon>
        <taxon>Tracheophyta</taxon>
        <taxon>Spermatophyta</taxon>
        <taxon>Magnoliopsida</taxon>
        <taxon>eudicotyledons</taxon>
        <taxon>Gunneridae</taxon>
        <taxon>Pentapetalae</taxon>
        <taxon>asterids</taxon>
        <taxon>Ericales</taxon>
        <taxon>Ericaceae</taxon>
        <taxon>Vaccinioideae</taxon>
        <taxon>Vaccinieae</taxon>
        <taxon>Vaccinium</taxon>
    </lineage>
</organism>
<evidence type="ECO:0000313" key="2">
    <source>
        <dbReference type="Proteomes" id="UP000828048"/>
    </source>
</evidence>